<dbReference type="AlphaFoldDB" id="A0A0S7BY13"/>
<dbReference type="STRING" id="1678840.ATC1_131215"/>
<organism evidence="1">
    <name type="scientific">Flexilinea flocculi</name>
    <dbReference type="NCBI Taxonomy" id="1678840"/>
    <lineage>
        <taxon>Bacteria</taxon>
        <taxon>Bacillati</taxon>
        <taxon>Chloroflexota</taxon>
        <taxon>Anaerolineae</taxon>
        <taxon>Anaerolineales</taxon>
        <taxon>Anaerolineaceae</taxon>
        <taxon>Flexilinea</taxon>
    </lineage>
</organism>
<proteinExistence type="predicted"/>
<reference evidence="1" key="1">
    <citation type="journal article" date="2015" name="Genome Announc.">
        <title>Draft Genome Sequence of Anaerolineae Strain TC1, a Novel Isolate from a Methanogenic Wastewater Treatment System.</title>
        <authorList>
            <person name="Matsuura N."/>
            <person name="Tourlousse D.M."/>
            <person name="Sun L."/>
            <person name="Toyonaga M."/>
            <person name="Kuroda K."/>
            <person name="Ohashi A."/>
            <person name="Cruz R."/>
            <person name="Yamaguchi T."/>
            <person name="Sekiguchi Y."/>
        </authorList>
    </citation>
    <scope>NUCLEOTIDE SEQUENCE [LARGE SCALE GENOMIC DNA]</scope>
    <source>
        <strain evidence="1">TC1</strain>
    </source>
</reference>
<evidence type="ECO:0000313" key="1">
    <source>
        <dbReference type="EMBL" id="GAP41231.1"/>
    </source>
</evidence>
<dbReference type="EMBL" id="DF968181">
    <property type="protein sequence ID" value="GAP41231.1"/>
    <property type="molecule type" value="Genomic_DNA"/>
</dbReference>
<dbReference type="Proteomes" id="UP000053370">
    <property type="component" value="Unassembled WGS sequence"/>
</dbReference>
<name>A0A0S7BY13_9CHLR</name>
<accession>A0A0S7BY13</accession>
<keyword evidence="2" id="KW-1185">Reference proteome</keyword>
<gene>
    <name evidence="1" type="ORF">ATC1_131215</name>
</gene>
<sequence>MIADLNVLDWTNCMVFVTDGMFHIKWISSTHSIRNDMSDIECELDEKE</sequence>
<protein>
    <submittedName>
        <fullName evidence="1">Uncharacterized protein</fullName>
    </submittedName>
</protein>
<evidence type="ECO:0000313" key="2">
    <source>
        <dbReference type="Proteomes" id="UP000053370"/>
    </source>
</evidence>